<keyword evidence="1" id="KW-0472">Membrane</keyword>
<gene>
    <name evidence="2" type="ORF">SAMN04488241_101186</name>
</gene>
<feature type="transmembrane region" description="Helical" evidence="1">
    <location>
        <begin position="61"/>
        <end position="83"/>
    </location>
</feature>
<dbReference type="InterPro" id="IPR043519">
    <property type="entry name" value="NT_sf"/>
</dbReference>
<evidence type="ECO:0000313" key="2">
    <source>
        <dbReference type="EMBL" id="SFP36720.1"/>
    </source>
</evidence>
<keyword evidence="1" id="KW-1133">Transmembrane helix</keyword>
<dbReference type="Proteomes" id="UP000199586">
    <property type="component" value="Unassembled WGS sequence"/>
</dbReference>
<accession>A0A1I5PS97</accession>
<dbReference type="Gene3D" id="3.30.460.40">
    <property type="match status" value="1"/>
</dbReference>
<proteinExistence type="predicted"/>
<reference evidence="2 3" key="1">
    <citation type="submission" date="2016-10" db="EMBL/GenBank/DDBJ databases">
        <authorList>
            <person name="de Groot N.N."/>
        </authorList>
    </citation>
    <scope>NUCLEOTIDE SEQUENCE [LARGE SCALE GENOMIC DNA]</scope>
    <source>
        <strain evidence="2 3">CGMCC 1.9113</strain>
    </source>
</reference>
<dbReference type="EMBL" id="FOXP01000001">
    <property type="protein sequence ID" value="SFP36720.1"/>
    <property type="molecule type" value="Genomic_DNA"/>
</dbReference>
<organism evidence="2 3">
    <name type="scientific">Sphingomonas rubra</name>
    <dbReference type="NCBI Taxonomy" id="634430"/>
    <lineage>
        <taxon>Bacteria</taxon>
        <taxon>Pseudomonadati</taxon>
        <taxon>Pseudomonadota</taxon>
        <taxon>Alphaproteobacteria</taxon>
        <taxon>Sphingomonadales</taxon>
        <taxon>Sphingomonadaceae</taxon>
        <taxon>Sphingomonas</taxon>
    </lineage>
</organism>
<feature type="transmembrane region" description="Helical" evidence="1">
    <location>
        <begin position="30"/>
        <end position="49"/>
    </location>
</feature>
<evidence type="ECO:0000256" key="1">
    <source>
        <dbReference type="SAM" id="Phobius"/>
    </source>
</evidence>
<keyword evidence="1" id="KW-0812">Transmembrane</keyword>
<name>A0A1I5PS97_9SPHN</name>
<keyword evidence="3" id="KW-1185">Reference proteome</keyword>
<protein>
    <submittedName>
        <fullName evidence="2">Uncharacterized protein</fullName>
    </submittedName>
</protein>
<sequence>MAAAREPWWVIGSAAVVLHGGTTAVGDVDILLSVADAGLIAAALGIVVGPGGEHPLFRSTLFFVWNGTPLTVEFMAGFAVGLVRIDIRRFSTPAKAGVQSGRSWKRCDDLPFASPSWTPAFAGVDDEAER</sequence>
<dbReference type="STRING" id="634430.SAMN04488241_101186"/>
<dbReference type="SUPFAM" id="SSF81301">
    <property type="entry name" value="Nucleotidyltransferase"/>
    <property type="match status" value="1"/>
</dbReference>
<dbReference type="AlphaFoldDB" id="A0A1I5PS97"/>
<evidence type="ECO:0000313" key="3">
    <source>
        <dbReference type="Proteomes" id="UP000199586"/>
    </source>
</evidence>